<dbReference type="EMBL" id="CAMXCT020003225">
    <property type="protein sequence ID" value="CAL1156574.1"/>
    <property type="molecule type" value="Genomic_DNA"/>
</dbReference>
<dbReference type="EMBL" id="CAMXCT010003225">
    <property type="protein sequence ID" value="CAI4003199.1"/>
    <property type="molecule type" value="Genomic_DNA"/>
</dbReference>
<dbReference type="AlphaFoldDB" id="A0A9P1D3L2"/>
<keyword evidence="4" id="KW-1185">Reference proteome</keyword>
<reference evidence="3 4" key="2">
    <citation type="submission" date="2024-05" db="EMBL/GenBank/DDBJ databases">
        <authorList>
            <person name="Chen Y."/>
            <person name="Shah S."/>
            <person name="Dougan E. K."/>
            <person name="Thang M."/>
            <person name="Chan C."/>
        </authorList>
    </citation>
    <scope>NUCLEOTIDE SEQUENCE [LARGE SCALE GENOMIC DNA]</scope>
</reference>
<evidence type="ECO:0000313" key="2">
    <source>
        <dbReference type="EMBL" id="CAI4003199.1"/>
    </source>
</evidence>
<reference evidence="2" key="1">
    <citation type="submission" date="2022-10" db="EMBL/GenBank/DDBJ databases">
        <authorList>
            <person name="Chen Y."/>
            <person name="Dougan E. K."/>
            <person name="Chan C."/>
            <person name="Rhodes N."/>
            <person name="Thang M."/>
        </authorList>
    </citation>
    <scope>NUCLEOTIDE SEQUENCE</scope>
</reference>
<evidence type="ECO:0000313" key="4">
    <source>
        <dbReference type="Proteomes" id="UP001152797"/>
    </source>
</evidence>
<dbReference type="Proteomes" id="UP001152797">
    <property type="component" value="Unassembled WGS sequence"/>
</dbReference>
<evidence type="ECO:0000256" key="1">
    <source>
        <dbReference type="SAM" id="MobiDB-lite"/>
    </source>
</evidence>
<dbReference type="OrthoDB" id="423095at2759"/>
<dbReference type="EMBL" id="CAMXCT030003225">
    <property type="protein sequence ID" value="CAL4790511.1"/>
    <property type="molecule type" value="Genomic_DNA"/>
</dbReference>
<feature type="region of interest" description="Disordered" evidence="1">
    <location>
        <begin position="678"/>
        <end position="697"/>
    </location>
</feature>
<sequence>MQADIINQRLYGLGVLSPICISFDSVSIGDSLYARNETFQVIVVTVLDLSPGVPLLATHFLQCPSVGLSHDGDNQAACVLKALEDHAGQFNKRSLRRRVLTLIAGDGAVARGGQSMRHVSTEACNKLAKLIYPDVEQELVEWERFHRSEAAFRKTLQESKFAQEIFAVGKAMAQQFGIGSGRVLLRSIGELTEEHPNERSSPAADMGGTRKGEAITRIADNILKNYRKYTVGLHAKVARKREGHGKRRIKKKIFVPDWVAFSKIPKSRLQSDCNLTSLLDCALRYDIFEKPTIPSHLQGAPMFRIHQIQCQTSRIIPDVYGHMQMACSALAEFLALLKSNYDEYWGKVGIPKHIQSLYLDLACALNIPYLLKHAPLDEQKAAFCRLADIFGQRMGDFAWPDRDEFGYVERVWPQAKEMKRQFAVLSLILRLNSHRQDWYKVSSYLLSISMKLDPFFSMILGRCLGPFPRAKWNELFAIKQRIWRYLEPSRTGAMFEGSTDSLGKLGQKSRFKQVVKFKKDSAAVFTKNPFKDRIVMVEQVLQEPDCEAIIKDLLADRALHRFTSEQSGRTTHCWHACFLLCMCCTCNGASSECERIGSVLHSLETGDSAIYATRVANRLRLRVAGFEGISTRDEWMVQEITRSLLDTRTPFVKSSQQRKRKRQNENPVGNPRLTARVAASEAKSSKSSIPAPAVKDSEDGNFASVQLRMMMKDVGSSIHSQRAMHAPVGLDPASQKALQHVLRPNENFSRVVSLPAYVHRGPGATKLLPNSTVRERMSAWLESTEGLAWNQQRQELWKTCMSTDS</sequence>
<comment type="caution">
    <text evidence="2">The sequence shown here is derived from an EMBL/GenBank/DDBJ whole genome shotgun (WGS) entry which is preliminary data.</text>
</comment>
<protein>
    <submittedName>
        <fullName evidence="2">Uncharacterized protein</fullName>
    </submittedName>
</protein>
<name>A0A9P1D3L2_9DINO</name>
<evidence type="ECO:0000313" key="3">
    <source>
        <dbReference type="EMBL" id="CAL4790511.1"/>
    </source>
</evidence>
<feature type="compositionally biased region" description="Low complexity" evidence="1">
    <location>
        <begin position="678"/>
        <end position="693"/>
    </location>
</feature>
<proteinExistence type="predicted"/>
<gene>
    <name evidence="2" type="ORF">C1SCF055_LOCUS29086</name>
</gene>
<feature type="region of interest" description="Disordered" evidence="1">
    <location>
        <begin position="648"/>
        <end position="673"/>
    </location>
</feature>
<accession>A0A9P1D3L2</accession>
<organism evidence="2">
    <name type="scientific">Cladocopium goreaui</name>
    <dbReference type="NCBI Taxonomy" id="2562237"/>
    <lineage>
        <taxon>Eukaryota</taxon>
        <taxon>Sar</taxon>
        <taxon>Alveolata</taxon>
        <taxon>Dinophyceae</taxon>
        <taxon>Suessiales</taxon>
        <taxon>Symbiodiniaceae</taxon>
        <taxon>Cladocopium</taxon>
    </lineage>
</organism>